<evidence type="ECO:0000256" key="3">
    <source>
        <dbReference type="ARBA" id="ARBA00022694"/>
    </source>
</evidence>
<dbReference type="PROSITE" id="PS51747">
    <property type="entry name" value="CYT_DCMP_DEAMINASES_2"/>
    <property type="match status" value="1"/>
</dbReference>
<dbReference type="Gene3D" id="3.40.140.10">
    <property type="entry name" value="Cytidine Deaminase, domain 2"/>
    <property type="match status" value="1"/>
</dbReference>
<evidence type="ECO:0000259" key="9">
    <source>
        <dbReference type="PROSITE" id="PS51747"/>
    </source>
</evidence>
<evidence type="ECO:0000313" key="10">
    <source>
        <dbReference type="EMBL" id="BAI97757.1"/>
    </source>
</evidence>
<dbReference type="Pfam" id="PF00383">
    <property type="entry name" value="dCMP_cyt_deam_1"/>
    <property type="match status" value="1"/>
</dbReference>
<dbReference type="PANTHER" id="PTHR11079">
    <property type="entry name" value="CYTOSINE DEAMINASE FAMILY MEMBER"/>
    <property type="match status" value="1"/>
</dbReference>
<evidence type="ECO:0000256" key="4">
    <source>
        <dbReference type="ARBA" id="ARBA00022723"/>
    </source>
</evidence>
<accession>D4Z575</accession>
<feature type="binding site" evidence="8">
    <location>
        <position position="60"/>
    </location>
    <ligand>
        <name>Zn(2+)</name>
        <dbReference type="ChEBI" id="CHEBI:29105"/>
        <note>catalytic</note>
    </ligand>
</feature>
<organism evidence="10 11">
    <name type="scientific">Sphingobium indicum (strain DSM 16413 / CCM 7287 / MTCC 6362 / UT26 / NBRC 101211 / UT26S)</name>
    <name type="common">Sphingobium japonicum</name>
    <dbReference type="NCBI Taxonomy" id="452662"/>
    <lineage>
        <taxon>Bacteria</taxon>
        <taxon>Pseudomonadati</taxon>
        <taxon>Pseudomonadota</taxon>
        <taxon>Alphaproteobacteria</taxon>
        <taxon>Sphingomonadales</taxon>
        <taxon>Sphingomonadaceae</taxon>
        <taxon>Sphingobium</taxon>
    </lineage>
</organism>
<reference evidence="10 11" key="1">
    <citation type="journal article" date="2010" name="J. Bacteriol.">
        <title>Complete genome sequence of the representative gamma-hexachlorocyclohexane-degrading bacterium Sphingobium japonicum UT26.</title>
        <authorList>
            <person name="Nagata Y."/>
            <person name="Ohtsubo Y."/>
            <person name="Endo R."/>
            <person name="Ichikawa N."/>
            <person name="Ankai A."/>
            <person name="Oguchi A."/>
            <person name="Fukui S."/>
            <person name="Fujita N."/>
            <person name="Tsuda M."/>
        </authorList>
    </citation>
    <scope>NUCLEOTIDE SEQUENCE [LARGE SCALE GENOMIC DNA]</scope>
    <source>
        <strain evidence="11">DSM 16413 / CCM 7287 / MTCC 6362 / UT26 / NBRC 101211 / UT26S</strain>
    </source>
</reference>
<keyword evidence="5 8" id="KW-0378">Hydrolase</keyword>
<evidence type="ECO:0000256" key="5">
    <source>
        <dbReference type="ARBA" id="ARBA00022801"/>
    </source>
</evidence>
<comment type="catalytic activity">
    <reaction evidence="7 8">
        <text>adenosine(34) in tRNA + H2O + H(+) = inosine(34) in tRNA + NH4(+)</text>
        <dbReference type="Rhea" id="RHEA:43168"/>
        <dbReference type="Rhea" id="RHEA-COMP:10373"/>
        <dbReference type="Rhea" id="RHEA-COMP:10374"/>
        <dbReference type="ChEBI" id="CHEBI:15377"/>
        <dbReference type="ChEBI" id="CHEBI:15378"/>
        <dbReference type="ChEBI" id="CHEBI:28938"/>
        <dbReference type="ChEBI" id="CHEBI:74411"/>
        <dbReference type="ChEBI" id="CHEBI:82852"/>
        <dbReference type="EC" id="3.5.4.33"/>
    </reaction>
</comment>
<keyword evidence="3 8" id="KW-0819">tRNA processing</keyword>
<dbReference type="PANTHER" id="PTHR11079:SF202">
    <property type="entry name" value="TRNA-SPECIFIC ADENOSINE DEAMINASE"/>
    <property type="match status" value="1"/>
</dbReference>
<feature type="domain" description="CMP/dCMP-type deaminase" evidence="9">
    <location>
        <begin position="9"/>
        <end position="118"/>
    </location>
</feature>
<dbReference type="HOGENOM" id="CLU_025810_3_2_5"/>
<dbReference type="AlphaFoldDB" id="D4Z575"/>
<dbReference type="GO" id="GO:0008270">
    <property type="term" value="F:zinc ion binding"/>
    <property type="evidence" value="ECO:0007669"/>
    <property type="project" value="UniProtKB-UniRule"/>
</dbReference>
<comment type="cofactor">
    <cofactor evidence="8">
        <name>Zn(2+)</name>
        <dbReference type="ChEBI" id="CHEBI:29105"/>
    </cofactor>
    <text evidence="8">Binds 1 zinc ion per subunit.</text>
</comment>
<keyword evidence="4 8" id="KW-0479">Metal-binding</keyword>
<dbReference type="EMBL" id="AP010803">
    <property type="protein sequence ID" value="BAI97757.1"/>
    <property type="molecule type" value="Genomic_DNA"/>
</dbReference>
<dbReference type="GO" id="GO:0052717">
    <property type="term" value="F:tRNA-specific adenosine-34 deaminase activity"/>
    <property type="evidence" value="ECO:0007669"/>
    <property type="project" value="UniProtKB-UniRule"/>
</dbReference>
<dbReference type="InterPro" id="IPR016193">
    <property type="entry name" value="Cytidine_deaminase-like"/>
</dbReference>
<evidence type="ECO:0000256" key="1">
    <source>
        <dbReference type="ARBA" id="ARBA00010669"/>
    </source>
</evidence>
<dbReference type="eggNOG" id="COG0590">
    <property type="taxonomic scope" value="Bacteria"/>
</dbReference>
<dbReference type="GO" id="GO:0002100">
    <property type="term" value="P:tRNA wobble adenosine to inosine editing"/>
    <property type="evidence" value="ECO:0007669"/>
    <property type="project" value="UniProtKB-UniRule"/>
</dbReference>
<dbReference type="KEGG" id="sjp:SJA_C1-29230"/>
<dbReference type="InterPro" id="IPR028883">
    <property type="entry name" value="tRNA_aden_deaminase"/>
</dbReference>
<dbReference type="InterPro" id="IPR016192">
    <property type="entry name" value="APOBEC/CMP_deaminase_Zn-bd"/>
</dbReference>
<evidence type="ECO:0000256" key="8">
    <source>
        <dbReference type="HAMAP-Rule" id="MF_00972"/>
    </source>
</evidence>
<evidence type="ECO:0000313" key="11">
    <source>
        <dbReference type="Proteomes" id="UP000007753"/>
    </source>
</evidence>
<dbReference type="EC" id="3.5.4.33" evidence="8"/>
<comment type="subunit">
    <text evidence="2 8">Homodimer.</text>
</comment>
<dbReference type="PROSITE" id="PS00903">
    <property type="entry name" value="CYT_DCMP_DEAMINASES_1"/>
    <property type="match status" value="1"/>
</dbReference>
<evidence type="ECO:0000256" key="6">
    <source>
        <dbReference type="ARBA" id="ARBA00022833"/>
    </source>
</evidence>
<proteinExistence type="inferred from homology"/>
<dbReference type="InterPro" id="IPR002125">
    <property type="entry name" value="CMP_dCMP_dom"/>
</dbReference>
<name>D4Z575_SPHIU</name>
<dbReference type="CDD" id="cd01285">
    <property type="entry name" value="nucleoside_deaminase"/>
    <property type="match status" value="1"/>
</dbReference>
<dbReference type="STRING" id="452662.SJA_C1-29230"/>
<evidence type="ECO:0000256" key="7">
    <source>
        <dbReference type="ARBA" id="ARBA00048045"/>
    </source>
</evidence>
<evidence type="ECO:0000256" key="2">
    <source>
        <dbReference type="ARBA" id="ARBA00011738"/>
    </source>
</evidence>
<comment type="similarity">
    <text evidence="1">Belongs to the cytidine and deoxycytidylate deaminase family. ADAT2 subfamily.</text>
</comment>
<feature type="binding site" evidence="8">
    <location>
        <position position="93"/>
    </location>
    <ligand>
        <name>Zn(2+)</name>
        <dbReference type="ChEBI" id="CHEBI:29105"/>
        <note>catalytic</note>
    </ligand>
</feature>
<sequence length="156" mass="16768">MGEAMPSPFPLPEPMRRALELARAAGEAGEVPIGAVVTLDGRTIGEGENRNRRDNDPTAHAEMVAIRAAAAHLGDFRLAGCDLWVTLEPCAMCAGAISHARIARLYYAAADPKGGAIEQGPRFFTQPQCLHRPEVYGGLAQAEASTLLRDFFLARR</sequence>
<keyword evidence="6 8" id="KW-0862">Zinc</keyword>
<protein>
    <recommendedName>
        <fullName evidence="8">tRNA-specific adenosine deaminase</fullName>
        <ecNumber evidence="8">3.5.4.33</ecNumber>
    </recommendedName>
</protein>
<comment type="function">
    <text evidence="8">Catalyzes the deamination of adenosine to inosine at the wobble position 34 of tRNA(Arg2).</text>
</comment>
<dbReference type="Proteomes" id="UP000007753">
    <property type="component" value="Chromosome 1"/>
</dbReference>
<feature type="active site" description="Proton donor" evidence="8">
    <location>
        <position position="62"/>
    </location>
</feature>
<dbReference type="SUPFAM" id="SSF53927">
    <property type="entry name" value="Cytidine deaminase-like"/>
    <property type="match status" value="1"/>
</dbReference>
<dbReference type="HAMAP" id="MF_00972">
    <property type="entry name" value="tRNA_aden_deaminase"/>
    <property type="match status" value="1"/>
</dbReference>
<feature type="binding site" evidence="8">
    <location>
        <position position="90"/>
    </location>
    <ligand>
        <name>Zn(2+)</name>
        <dbReference type="ChEBI" id="CHEBI:29105"/>
        <note>catalytic</note>
    </ligand>
</feature>
<gene>
    <name evidence="8" type="primary">tadA</name>
    <name evidence="10" type="ordered locus">SJA_C1-29230</name>
</gene>
<keyword evidence="11" id="KW-1185">Reference proteome</keyword>